<comment type="similarity">
    <text evidence="6">Belongs to the exosome component 10/RRP6 family.</text>
</comment>
<evidence type="ECO:0000313" key="11">
    <source>
        <dbReference type="WBParaSite" id="NBR_0002204901-mRNA-1"/>
    </source>
</evidence>
<dbReference type="AlphaFoldDB" id="A0A0N4YXS7"/>
<dbReference type="PANTHER" id="PTHR12124">
    <property type="entry name" value="POLYMYOSITIS/SCLERODERMA AUTOANTIGEN-RELATED"/>
    <property type="match status" value="1"/>
</dbReference>
<dbReference type="Proteomes" id="UP000271162">
    <property type="component" value="Unassembled WGS sequence"/>
</dbReference>
<evidence type="ECO:0000313" key="9">
    <source>
        <dbReference type="EMBL" id="VDL86604.1"/>
    </source>
</evidence>
<reference evidence="11" key="1">
    <citation type="submission" date="2017-02" db="UniProtKB">
        <authorList>
            <consortium name="WormBaseParasite"/>
        </authorList>
    </citation>
    <scope>IDENTIFICATION</scope>
</reference>
<protein>
    <submittedName>
        <fullName evidence="11">Exosome component 10 (inferred by orthology to a human protein)</fullName>
    </submittedName>
</protein>
<dbReference type="SUPFAM" id="SSF53098">
    <property type="entry name" value="Ribonuclease H-like"/>
    <property type="match status" value="1"/>
</dbReference>
<reference evidence="9 10" key="2">
    <citation type="submission" date="2018-11" db="EMBL/GenBank/DDBJ databases">
        <authorList>
            <consortium name="Pathogen Informatics"/>
        </authorList>
    </citation>
    <scope>NUCLEOTIDE SEQUENCE [LARGE SCALE GENOMIC DNA]</scope>
</reference>
<name>A0A0N4YXS7_NIPBR</name>
<evidence type="ECO:0000256" key="4">
    <source>
        <dbReference type="ARBA" id="ARBA00022835"/>
    </source>
</evidence>
<dbReference type="GO" id="GO:0005730">
    <property type="term" value="C:nucleolus"/>
    <property type="evidence" value="ECO:0007669"/>
    <property type="project" value="TreeGrafter"/>
</dbReference>
<dbReference type="GO" id="GO:0000467">
    <property type="term" value="P:exonucleolytic trimming to generate mature 3'-end of 5.8S rRNA from tricistronic rRNA transcript (SSU-rRNA, 5.8S rRNA, LSU-rRNA)"/>
    <property type="evidence" value="ECO:0007669"/>
    <property type="project" value="InterPro"/>
</dbReference>
<dbReference type="InterPro" id="IPR012337">
    <property type="entry name" value="RNaseH-like_sf"/>
</dbReference>
<dbReference type="GO" id="GO:0071036">
    <property type="term" value="P:nuclear polyadenylation-dependent snoRNA catabolic process"/>
    <property type="evidence" value="ECO:0007669"/>
    <property type="project" value="TreeGrafter"/>
</dbReference>
<keyword evidence="4" id="KW-0271">Exosome</keyword>
<dbReference type="FunFam" id="3.30.420.10:FF:000059">
    <property type="entry name" value="Exosome complex exonuclease Rrp6"/>
    <property type="match status" value="1"/>
</dbReference>
<dbReference type="GO" id="GO:0071040">
    <property type="term" value="P:nuclear polyadenylation-dependent antisense transcript catabolic process"/>
    <property type="evidence" value="ECO:0007669"/>
    <property type="project" value="TreeGrafter"/>
</dbReference>
<evidence type="ECO:0000256" key="2">
    <source>
        <dbReference type="ARBA" id="ARBA00022722"/>
    </source>
</evidence>
<evidence type="ECO:0000256" key="7">
    <source>
        <dbReference type="SAM" id="MobiDB-lite"/>
    </source>
</evidence>
<dbReference type="CDD" id="cd06147">
    <property type="entry name" value="Rrp6p_like_exo"/>
    <property type="match status" value="1"/>
</dbReference>
<keyword evidence="2" id="KW-0540">Nuclease</keyword>
<organism evidence="11">
    <name type="scientific">Nippostrongylus brasiliensis</name>
    <name type="common">Rat hookworm</name>
    <dbReference type="NCBI Taxonomy" id="27835"/>
    <lineage>
        <taxon>Eukaryota</taxon>
        <taxon>Metazoa</taxon>
        <taxon>Ecdysozoa</taxon>
        <taxon>Nematoda</taxon>
        <taxon>Chromadorea</taxon>
        <taxon>Rhabditida</taxon>
        <taxon>Rhabditina</taxon>
        <taxon>Rhabditomorpha</taxon>
        <taxon>Strongyloidea</taxon>
        <taxon>Heligmosomidae</taxon>
        <taxon>Nippostrongylus</taxon>
    </lineage>
</organism>
<evidence type="ECO:0000256" key="5">
    <source>
        <dbReference type="ARBA" id="ARBA00022839"/>
    </source>
</evidence>
<feature type="domain" description="3'-5' exonuclease" evidence="8">
    <location>
        <begin position="204"/>
        <end position="372"/>
    </location>
</feature>
<dbReference type="GO" id="GO:0071051">
    <property type="term" value="P:poly(A)-dependent snoRNA 3'-end processing"/>
    <property type="evidence" value="ECO:0007669"/>
    <property type="project" value="TreeGrafter"/>
</dbReference>
<gene>
    <name evidence="9" type="ORF">NBR_LOCUS22051</name>
</gene>
<accession>A0A0N4YXS7</accession>
<dbReference type="STRING" id="27835.A0A0N4YXS7"/>
<evidence type="ECO:0000259" key="8">
    <source>
        <dbReference type="SMART" id="SM00474"/>
    </source>
</evidence>
<dbReference type="InterPro" id="IPR036397">
    <property type="entry name" value="RNaseH_sf"/>
</dbReference>
<dbReference type="WBParaSite" id="NBR_0002204901-mRNA-1">
    <property type="protein sequence ID" value="NBR_0002204901-mRNA-1"/>
    <property type="gene ID" value="NBR_0002204901"/>
</dbReference>
<dbReference type="GO" id="GO:0000175">
    <property type="term" value="F:3'-5'-RNA exonuclease activity"/>
    <property type="evidence" value="ECO:0007669"/>
    <property type="project" value="InterPro"/>
</dbReference>
<dbReference type="GO" id="GO:0071044">
    <property type="term" value="P:histone mRNA catabolic process"/>
    <property type="evidence" value="ECO:0007669"/>
    <property type="project" value="TreeGrafter"/>
</dbReference>
<dbReference type="SMART" id="SM00474">
    <property type="entry name" value="35EXOc"/>
    <property type="match status" value="1"/>
</dbReference>
<dbReference type="PANTHER" id="PTHR12124:SF47">
    <property type="entry name" value="EXOSOME COMPONENT 10"/>
    <property type="match status" value="1"/>
</dbReference>
<dbReference type="InterPro" id="IPR002562">
    <property type="entry name" value="3'-5'_exonuclease_dom"/>
</dbReference>
<dbReference type="GO" id="GO:0071037">
    <property type="term" value="P:nuclear polyadenylation-dependent snRNA catabolic process"/>
    <property type="evidence" value="ECO:0007669"/>
    <property type="project" value="TreeGrafter"/>
</dbReference>
<dbReference type="OMA" id="FICATSH"/>
<sequence>MRNTGCPTRMPKLYCEAEEYIERIVMVDDHIVERAGILMDELDRGGREDVEVPKAVIGAESTKRRKAEAEANFQERIHSSDPGFVLAEQLRLAHEEAKAAKVANVSVKPQKEYGFESSIDNSTNPFVPKLRTKHHALPRKEVSGMIVIDENDGQKRNVGSNSSQNDVDDSSHPYTYEIQNFVVPDSQMESRPPVKPLEFKDTPLKMVKTKEDLELLRDTLNKCKEFAVDLEHHDFRSYLGITCLLQISTRTEDFIIDPFPLWNEMHILNEPFTDPAILKVFHGSEHDIEWLQRDFGIYVVNMFDTGRAMRLLDMQKFNLRFLVHHYCDVLLDKKFQLADWRERPLDEEMINYARGDTHYLLYCYDRLREELLEKGDQLKNLLRVLYSESAFICATSHGECIFDNGLGLVQTPRDETAKSKRNR</sequence>
<evidence type="ECO:0000256" key="6">
    <source>
        <dbReference type="ARBA" id="ARBA00043957"/>
    </source>
</evidence>
<evidence type="ECO:0000313" key="10">
    <source>
        <dbReference type="Proteomes" id="UP000271162"/>
    </source>
</evidence>
<feature type="region of interest" description="Disordered" evidence="7">
    <location>
        <begin position="151"/>
        <end position="170"/>
    </location>
</feature>
<evidence type="ECO:0000256" key="3">
    <source>
        <dbReference type="ARBA" id="ARBA00022801"/>
    </source>
</evidence>
<dbReference type="Pfam" id="PF01612">
    <property type="entry name" value="DNA_pol_A_exo1"/>
    <property type="match status" value="1"/>
</dbReference>
<dbReference type="GO" id="GO:0071039">
    <property type="term" value="P:nuclear polyadenylation-dependent CUT catabolic process"/>
    <property type="evidence" value="ECO:0007669"/>
    <property type="project" value="TreeGrafter"/>
</dbReference>
<dbReference type="GO" id="GO:0071035">
    <property type="term" value="P:nuclear polyadenylation-dependent rRNA catabolic process"/>
    <property type="evidence" value="ECO:0007669"/>
    <property type="project" value="TreeGrafter"/>
</dbReference>
<keyword evidence="5" id="KW-0269">Exonuclease</keyword>
<dbReference type="EMBL" id="UYSL01027320">
    <property type="protein sequence ID" value="VDL86604.1"/>
    <property type="molecule type" value="Genomic_DNA"/>
</dbReference>
<dbReference type="GO" id="GO:0003727">
    <property type="term" value="F:single-stranded RNA binding"/>
    <property type="evidence" value="ECO:0007669"/>
    <property type="project" value="TreeGrafter"/>
</dbReference>
<dbReference type="InterPro" id="IPR045092">
    <property type="entry name" value="Rrp6-like"/>
</dbReference>
<proteinExistence type="inferred from homology"/>
<dbReference type="GO" id="GO:0000176">
    <property type="term" value="C:nuclear exosome (RNase complex)"/>
    <property type="evidence" value="ECO:0007669"/>
    <property type="project" value="TreeGrafter"/>
</dbReference>
<keyword evidence="1" id="KW-0698">rRNA processing</keyword>
<dbReference type="InterPro" id="IPR049559">
    <property type="entry name" value="Rrp6p-like_exo"/>
</dbReference>
<keyword evidence="3" id="KW-0378">Hydrolase</keyword>
<keyword evidence="10" id="KW-1185">Reference proteome</keyword>
<evidence type="ECO:0000256" key="1">
    <source>
        <dbReference type="ARBA" id="ARBA00022552"/>
    </source>
</evidence>
<dbReference type="Gene3D" id="3.30.420.10">
    <property type="entry name" value="Ribonuclease H-like superfamily/Ribonuclease H"/>
    <property type="match status" value="1"/>
</dbReference>
<dbReference type="GO" id="GO:0071038">
    <property type="term" value="P:TRAMP-dependent tRNA surveillance pathway"/>
    <property type="evidence" value="ECO:0007669"/>
    <property type="project" value="TreeGrafter"/>
</dbReference>